<gene>
    <name evidence="1" type="ORF">FOYG_01316</name>
</gene>
<reference evidence="1 2" key="1">
    <citation type="submission" date="2011-06" db="EMBL/GenBank/DDBJ databases">
        <title>The Genome Sequence of Fusarium oxysporum FOSC 3-a.</title>
        <authorList>
            <consortium name="The Broad Institute Genome Sequencing Platform"/>
            <person name="Ma L.-J."/>
            <person name="Gale L.R."/>
            <person name="Schwartz D.C."/>
            <person name="Zhou S."/>
            <person name="Corby-Kistler H."/>
            <person name="Young S.K."/>
            <person name="Zeng Q."/>
            <person name="Gargeya S."/>
            <person name="Fitzgerald M."/>
            <person name="Haas B."/>
            <person name="Abouelleil A."/>
            <person name="Alvarado L."/>
            <person name="Arachchi H.M."/>
            <person name="Berlin A."/>
            <person name="Brown A."/>
            <person name="Chapman S.B."/>
            <person name="Chen Z."/>
            <person name="Dunbar C."/>
            <person name="Freedman E."/>
            <person name="Gearin G."/>
            <person name="Gellesch M."/>
            <person name="Goldberg J."/>
            <person name="Griggs A."/>
            <person name="Gujja S."/>
            <person name="Heiman D."/>
            <person name="Howarth C."/>
            <person name="Larson L."/>
            <person name="Lui A."/>
            <person name="MacDonald P.J.P."/>
            <person name="Mehta T."/>
            <person name="Montmayeur A."/>
            <person name="Murphy C."/>
            <person name="Neiman D."/>
            <person name="Pearson M."/>
            <person name="Priest M."/>
            <person name="Roberts A."/>
            <person name="Saif S."/>
            <person name="Shea T."/>
            <person name="Shenoy N."/>
            <person name="Sisk P."/>
            <person name="Stolte C."/>
            <person name="Sykes S."/>
            <person name="Wortman J."/>
            <person name="Nusbaum C."/>
            <person name="Birren B."/>
        </authorList>
    </citation>
    <scope>NUCLEOTIDE SEQUENCE [LARGE SCALE GENOMIC DNA]</scope>
    <source>
        <strain evidence="2">FOSC 3-a</strain>
    </source>
</reference>
<accession>W9J3J6</accession>
<organism evidence="1 2">
    <name type="scientific">Fusarium oxysporum NRRL 32931</name>
    <dbReference type="NCBI Taxonomy" id="660029"/>
    <lineage>
        <taxon>Eukaryota</taxon>
        <taxon>Fungi</taxon>
        <taxon>Dikarya</taxon>
        <taxon>Ascomycota</taxon>
        <taxon>Pezizomycotina</taxon>
        <taxon>Sordariomycetes</taxon>
        <taxon>Hypocreomycetidae</taxon>
        <taxon>Hypocreales</taxon>
        <taxon>Nectriaceae</taxon>
        <taxon>Fusarium</taxon>
        <taxon>Fusarium oxysporum species complex</taxon>
    </lineage>
</organism>
<sequence>MTDCPGYRSQMAINIPKLLMVAGRGYSCSYACPIKTYIDQHARCVINPSLCRCLTSIPIPKLLSAKLSVISHPGRDETGHHPRTVCLRYVSAGTSWHAFQMRHTKWKSWGRALLDLNRYRFAWHPSTLAPPR</sequence>
<proteinExistence type="predicted"/>
<dbReference type="AlphaFoldDB" id="W9J3J6"/>
<dbReference type="EMBL" id="JH717839">
    <property type="protein sequence ID" value="EWZ01829.1"/>
    <property type="molecule type" value="Genomic_DNA"/>
</dbReference>
<dbReference type="Proteomes" id="UP000030753">
    <property type="component" value="Unassembled WGS sequence"/>
</dbReference>
<evidence type="ECO:0000313" key="1">
    <source>
        <dbReference type="EMBL" id="EWZ01829.1"/>
    </source>
</evidence>
<evidence type="ECO:0000313" key="2">
    <source>
        <dbReference type="Proteomes" id="UP000030753"/>
    </source>
</evidence>
<dbReference type="HOGENOM" id="CLU_2109129_0_0_1"/>
<protein>
    <submittedName>
        <fullName evidence="1">Uncharacterized protein</fullName>
    </submittedName>
</protein>
<name>W9J3J6_FUSOX</name>